<sequence>MAKCDYNFSSMRILSTVDADWFANPSTAMLKQPRQKNSRSKITLGGSNLMIRPMTSKCETKSSLGLDGFQYPRKENPNTDEFSREVKLVPRKVQDWYQRGRARLSFLSCFISMAPFFYTRLE</sequence>
<dbReference type="EMBL" id="CAADRP010002151">
    <property type="protein sequence ID" value="VFU62274.1"/>
    <property type="molecule type" value="Genomic_DNA"/>
</dbReference>
<protein>
    <submittedName>
        <fullName evidence="1">Uncharacterized protein</fullName>
    </submittedName>
</protein>
<gene>
    <name evidence="1" type="ORF">SVIM_LOCUS470503</name>
</gene>
<evidence type="ECO:0000313" key="1">
    <source>
        <dbReference type="EMBL" id="VFU62274.1"/>
    </source>
</evidence>
<proteinExistence type="predicted"/>
<organism evidence="1">
    <name type="scientific">Salix viminalis</name>
    <name type="common">Common osier</name>
    <name type="synonym">Basket willow</name>
    <dbReference type="NCBI Taxonomy" id="40686"/>
    <lineage>
        <taxon>Eukaryota</taxon>
        <taxon>Viridiplantae</taxon>
        <taxon>Streptophyta</taxon>
        <taxon>Embryophyta</taxon>
        <taxon>Tracheophyta</taxon>
        <taxon>Spermatophyta</taxon>
        <taxon>Magnoliopsida</taxon>
        <taxon>eudicotyledons</taxon>
        <taxon>Gunneridae</taxon>
        <taxon>Pentapetalae</taxon>
        <taxon>rosids</taxon>
        <taxon>fabids</taxon>
        <taxon>Malpighiales</taxon>
        <taxon>Salicaceae</taxon>
        <taxon>Saliceae</taxon>
        <taxon>Salix</taxon>
    </lineage>
</organism>
<name>A0A6N2NJ12_SALVM</name>
<reference evidence="1" key="1">
    <citation type="submission" date="2019-03" db="EMBL/GenBank/DDBJ databases">
        <authorList>
            <person name="Mank J."/>
            <person name="Almeida P."/>
        </authorList>
    </citation>
    <scope>NUCLEOTIDE SEQUENCE</scope>
    <source>
        <strain evidence="1">78183</strain>
    </source>
</reference>
<accession>A0A6N2NJ12</accession>
<dbReference type="AlphaFoldDB" id="A0A6N2NJ12"/>